<gene>
    <name evidence="2" type="ORF">GXM_08444</name>
</gene>
<feature type="region of interest" description="Disordered" evidence="1">
    <location>
        <begin position="63"/>
        <end position="103"/>
    </location>
</feature>
<feature type="compositionally biased region" description="Low complexity" evidence="1">
    <location>
        <begin position="68"/>
        <end position="79"/>
    </location>
</feature>
<reference evidence="2 3" key="1">
    <citation type="submission" date="2019-10" db="EMBL/GenBank/DDBJ databases">
        <title>Genomic and transcriptomic insights into the perfect genentic adaptation of a filamentous nitrogen-fixing cyanobacterium to rice fields.</title>
        <authorList>
            <person name="Chen Z."/>
        </authorList>
    </citation>
    <scope>NUCLEOTIDE SEQUENCE [LARGE SCALE GENOMIC DNA]</scope>
    <source>
        <strain evidence="2">CCNUC1</strain>
    </source>
</reference>
<dbReference type="KEGG" id="nsh:GXM_08444"/>
<dbReference type="EMBL" id="CP045227">
    <property type="protein sequence ID" value="QFS50950.1"/>
    <property type="molecule type" value="Genomic_DNA"/>
</dbReference>
<evidence type="ECO:0000313" key="2">
    <source>
        <dbReference type="EMBL" id="QFS50950.1"/>
    </source>
</evidence>
<protein>
    <submittedName>
        <fullName evidence="2">Uncharacterized protein</fullName>
    </submittedName>
</protein>
<keyword evidence="3" id="KW-1185">Reference proteome</keyword>
<evidence type="ECO:0000256" key="1">
    <source>
        <dbReference type="SAM" id="MobiDB-lite"/>
    </source>
</evidence>
<sequence>MINKLIFTLNSELELTGKEIADALWLAVHIQPSQLVEDNNTNQSNSTLNALEKADEPLLNQTRDNIKSESSQKQSSKQEPQGDIYNPEKDTSGSNSGNLTFKVPDARSLREPLTLTRAMRPLMRRVPSSTNTVLDEAATVKRIADEKNWIPVLKPAMEPWLDIALVVDESASMLIWQHTITEFKRLLEHYGIFRDVRTWGLKIDEGAMRFC</sequence>
<dbReference type="Proteomes" id="UP000326678">
    <property type="component" value="Chromosome Gxm2"/>
</dbReference>
<organism evidence="2 3">
    <name type="scientific">Nostoc sphaeroides CCNUC1</name>
    <dbReference type="NCBI Taxonomy" id="2653204"/>
    <lineage>
        <taxon>Bacteria</taxon>
        <taxon>Bacillati</taxon>
        <taxon>Cyanobacteriota</taxon>
        <taxon>Cyanophyceae</taxon>
        <taxon>Nostocales</taxon>
        <taxon>Nostocaceae</taxon>
        <taxon>Nostoc</taxon>
    </lineage>
</organism>
<dbReference type="RefSeq" id="WP_152591689.1">
    <property type="nucleotide sequence ID" value="NZ_CP045227.1"/>
</dbReference>
<proteinExistence type="predicted"/>
<accession>A0A5P8WEB2</accession>
<dbReference type="AlphaFoldDB" id="A0A5P8WEB2"/>
<name>A0A5P8WEB2_9NOSO</name>
<evidence type="ECO:0000313" key="3">
    <source>
        <dbReference type="Proteomes" id="UP000326678"/>
    </source>
</evidence>